<gene>
    <name evidence="1" type="ORF">H8892_01770</name>
</gene>
<reference evidence="1 2" key="1">
    <citation type="submission" date="2020-08" db="EMBL/GenBank/DDBJ databases">
        <authorList>
            <person name="Liu C."/>
            <person name="Sun Q."/>
        </authorList>
    </citation>
    <scope>NUCLEOTIDE SEQUENCE [LARGE SCALE GENOMIC DNA]</scope>
    <source>
        <strain evidence="1 2">NSJ-78</strain>
    </source>
</reference>
<comment type="caution">
    <text evidence="1">The sequence shown here is derived from an EMBL/GenBank/DDBJ whole genome shotgun (WGS) entry which is preliminary data.</text>
</comment>
<sequence>MNGELVLSGYRLLEPVHINLQAITIVVPQDDFRTIPVIFDFIERYFDKRRFSQQYPFNILNLNNSVCRDDEFEILYIPSRVDSTELFKIAKKSLLGKITEKIYKEVSISEREKCFNQLNSVILSPINELLSRYNLICESNMNDFWSFSKIIDVLSNDIEVYGTFDERSQYDLKYMLVDLFAELDIGKKKLLLLDLPEQGLSTEEFHSLLDYLNKKGSNIDNAIVYTQSSAITNIYEKPLCYHIVKDNQIWGMDDYDEIEALLMEERGSINLMEKEHRFIQSLFNRSLFETDYKEISDLFFSK</sequence>
<dbReference type="RefSeq" id="WP_120055065.1">
    <property type="nucleotide sequence ID" value="NZ_JACRWI010000001.1"/>
</dbReference>
<dbReference type="Proteomes" id="UP000640363">
    <property type="component" value="Unassembled WGS sequence"/>
</dbReference>
<protein>
    <submittedName>
        <fullName evidence="1">Uncharacterized protein</fullName>
    </submittedName>
</protein>
<evidence type="ECO:0000313" key="2">
    <source>
        <dbReference type="Proteomes" id="UP000640363"/>
    </source>
</evidence>
<keyword evidence="2" id="KW-1185">Reference proteome</keyword>
<accession>A0ABR7JUZ6</accession>
<evidence type="ECO:0000313" key="1">
    <source>
        <dbReference type="EMBL" id="MBC6000683.1"/>
    </source>
</evidence>
<name>A0ABR7JUZ6_9FIRM</name>
<proteinExistence type="predicted"/>
<organism evidence="1 2">
    <name type="scientific">Veillonella hominis</name>
    <dbReference type="NCBI Taxonomy" id="2764330"/>
    <lineage>
        <taxon>Bacteria</taxon>
        <taxon>Bacillati</taxon>
        <taxon>Bacillota</taxon>
        <taxon>Negativicutes</taxon>
        <taxon>Veillonellales</taxon>
        <taxon>Veillonellaceae</taxon>
        <taxon>Veillonella</taxon>
    </lineage>
</organism>
<dbReference type="EMBL" id="JACRWI010000001">
    <property type="protein sequence ID" value="MBC6000683.1"/>
    <property type="molecule type" value="Genomic_DNA"/>
</dbReference>